<dbReference type="Pfam" id="PF14472">
    <property type="entry name" value="DUF4429"/>
    <property type="match status" value="1"/>
</dbReference>
<organism evidence="3 4">
    <name type="scientific">Actinomadura pelletieri DSM 43383</name>
    <dbReference type="NCBI Taxonomy" id="1120940"/>
    <lineage>
        <taxon>Bacteria</taxon>
        <taxon>Bacillati</taxon>
        <taxon>Actinomycetota</taxon>
        <taxon>Actinomycetes</taxon>
        <taxon>Streptosporangiales</taxon>
        <taxon>Thermomonosporaceae</taxon>
        <taxon>Actinomadura</taxon>
    </lineage>
</organism>
<name>A0A495QBR8_9ACTN</name>
<evidence type="ECO:0000259" key="1">
    <source>
        <dbReference type="Pfam" id="PF09851"/>
    </source>
</evidence>
<comment type="caution">
    <text evidence="3">The sequence shown here is derived from an EMBL/GenBank/DDBJ whole genome shotgun (WGS) entry which is preliminary data.</text>
</comment>
<protein>
    <submittedName>
        <fullName evidence="3">Uncharacterized protein DUF4429</fullName>
    </submittedName>
</protein>
<accession>A0A495QBR8</accession>
<keyword evidence="4" id="KW-1185">Reference proteome</keyword>
<evidence type="ECO:0000313" key="4">
    <source>
        <dbReference type="Proteomes" id="UP000274601"/>
    </source>
</evidence>
<proteinExistence type="predicted"/>
<dbReference type="EMBL" id="RBWU01000007">
    <property type="protein sequence ID" value="RKS68981.1"/>
    <property type="molecule type" value="Genomic_DNA"/>
</dbReference>
<evidence type="ECO:0000259" key="2">
    <source>
        <dbReference type="Pfam" id="PF14472"/>
    </source>
</evidence>
<feature type="domain" description="SHOCT" evidence="1">
    <location>
        <begin position="290"/>
        <end position="315"/>
    </location>
</feature>
<dbReference type="InterPro" id="IPR027860">
    <property type="entry name" value="DUF4429"/>
</dbReference>
<reference evidence="3 4" key="1">
    <citation type="submission" date="2018-10" db="EMBL/GenBank/DDBJ databases">
        <title>Genomic Encyclopedia of Archaeal and Bacterial Type Strains, Phase II (KMG-II): from individual species to whole genera.</title>
        <authorList>
            <person name="Goeker M."/>
        </authorList>
    </citation>
    <scope>NUCLEOTIDE SEQUENCE [LARGE SCALE GENOMIC DNA]</scope>
    <source>
        <strain evidence="3 4">DSM 43383</strain>
    </source>
</reference>
<dbReference type="AlphaFoldDB" id="A0A495QBR8"/>
<sequence length="318" mass="35772">MVPGRCVYYDAFVEEVRLRAGNIIWLGDEVRFRYKKFRYRSDAGIWNRMRSLLVETRIPVQSLSDVRIELHKNGGHSGLVLTPRAGACPFHTVAGGTIEHPDFNPLYFFVHGKEELIGEYFAEELKAAIRKTGLADTPAERPLIRVPGIPQRLIGGDGRITLNRDTVTFEFNQLAEPEKVDRRRIWTVPMSSIESVSWEPGYLAVDEISYVQVHLVGTPEGASVHPFVDINALLMSPGPAEADALFFAAALHERVMSNRSQPDPATLGTWLDLYHPHRSSERSGDSLELLKELAELRAAGVLTEDEFQAKKKEILDRL</sequence>
<dbReference type="Proteomes" id="UP000274601">
    <property type="component" value="Unassembled WGS sequence"/>
</dbReference>
<dbReference type="InterPro" id="IPR018649">
    <property type="entry name" value="SHOCT"/>
</dbReference>
<evidence type="ECO:0000313" key="3">
    <source>
        <dbReference type="EMBL" id="RKS68981.1"/>
    </source>
</evidence>
<dbReference type="Pfam" id="PF09851">
    <property type="entry name" value="SHOCT"/>
    <property type="match status" value="1"/>
</dbReference>
<gene>
    <name evidence="3" type="ORF">BZB76_6119</name>
</gene>
<feature type="domain" description="DUF4429" evidence="2">
    <location>
        <begin position="164"/>
        <end position="251"/>
    </location>
</feature>